<organism evidence="4 5">
    <name type="scientific">Plectus sambesii</name>
    <dbReference type="NCBI Taxonomy" id="2011161"/>
    <lineage>
        <taxon>Eukaryota</taxon>
        <taxon>Metazoa</taxon>
        <taxon>Ecdysozoa</taxon>
        <taxon>Nematoda</taxon>
        <taxon>Chromadorea</taxon>
        <taxon>Plectida</taxon>
        <taxon>Plectina</taxon>
        <taxon>Plectoidea</taxon>
        <taxon>Plectidae</taxon>
        <taxon>Plectus</taxon>
    </lineage>
</organism>
<dbReference type="WBParaSite" id="PSAMB.scaffold1181size34842.g11610.t1">
    <property type="protein sequence ID" value="PSAMB.scaffold1181size34842.g11610.t1"/>
    <property type="gene ID" value="PSAMB.scaffold1181size34842.g11610"/>
</dbReference>
<accession>A0A914UQY0</accession>
<feature type="domain" description="CUB" evidence="3">
    <location>
        <begin position="36"/>
        <end position="153"/>
    </location>
</feature>
<dbReference type="SUPFAM" id="SSF49854">
    <property type="entry name" value="Spermadhesin, CUB domain"/>
    <property type="match status" value="1"/>
</dbReference>
<evidence type="ECO:0000256" key="2">
    <source>
        <dbReference type="SAM" id="SignalP"/>
    </source>
</evidence>
<proteinExistence type="predicted"/>
<name>A0A914UQY0_9BILA</name>
<dbReference type="InterPro" id="IPR000859">
    <property type="entry name" value="CUB_dom"/>
</dbReference>
<dbReference type="CDD" id="cd00041">
    <property type="entry name" value="CUB"/>
    <property type="match status" value="1"/>
</dbReference>
<dbReference type="AlphaFoldDB" id="A0A914UQY0"/>
<evidence type="ECO:0000313" key="5">
    <source>
        <dbReference type="WBParaSite" id="PSAMB.scaffold1181size34842.g11610.t1"/>
    </source>
</evidence>
<keyword evidence="4" id="KW-1185">Reference proteome</keyword>
<keyword evidence="2" id="KW-0732">Signal</keyword>
<protein>
    <submittedName>
        <fullName evidence="5">CUB domain-containing protein</fullName>
    </submittedName>
</protein>
<dbReference type="Gene3D" id="2.60.120.290">
    <property type="entry name" value="Spermadhesin, CUB domain"/>
    <property type="match status" value="1"/>
</dbReference>
<evidence type="ECO:0000256" key="1">
    <source>
        <dbReference type="ARBA" id="ARBA00023157"/>
    </source>
</evidence>
<evidence type="ECO:0000313" key="4">
    <source>
        <dbReference type="Proteomes" id="UP000887566"/>
    </source>
</evidence>
<sequence>MISVEKCSALIILVICTLTSARGNQSQYLSCDSDGSNETVTIPDSTYFTTNLHSVNFPNPYQAPFVNCVRNFVGPAGRRLRFLFTTAYISDDLEFYDGIYSGSSNPPLIKRVKGAVLEDQPKFSVVSSSNELAVVFKGIQNPDTGFNAQIDFIAAGFTVDESTQCIFAPQTWNLTADGEKILTFGWFWETTAGTGTTYVSCARNITTSVGYRIKLAINFIEFGPADSLTFSSSDGKQTLKFTSANNTVNAVLEMDGPQIEVALSFTRRG</sequence>
<feature type="chain" id="PRO_5037892765" evidence="2">
    <location>
        <begin position="22"/>
        <end position="269"/>
    </location>
</feature>
<feature type="signal peptide" evidence="2">
    <location>
        <begin position="1"/>
        <end position="21"/>
    </location>
</feature>
<evidence type="ECO:0000259" key="3">
    <source>
        <dbReference type="SMART" id="SM00042"/>
    </source>
</evidence>
<dbReference type="InterPro" id="IPR035914">
    <property type="entry name" value="Sperma_CUB_dom_sf"/>
</dbReference>
<dbReference type="SMART" id="SM00042">
    <property type="entry name" value="CUB"/>
    <property type="match status" value="1"/>
</dbReference>
<keyword evidence="1" id="KW-1015">Disulfide bond</keyword>
<reference evidence="5" key="1">
    <citation type="submission" date="2022-11" db="UniProtKB">
        <authorList>
            <consortium name="WormBaseParasite"/>
        </authorList>
    </citation>
    <scope>IDENTIFICATION</scope>
</reference>
<dbReference type="Proteomes" id="UP000887566">
    <property type="component" value="Unplaced"/>
</dbReference>